<name>A0ABM7T160_9CLOT</name>
<accession>A0ABM7T160</accession>
<keyword evidence="1" id="KW-0812">Transmembrane</keyword>
<dbReference type="Proteomes" id="UP000824633">
    <property type="component" value="Chromosome"/>
</dbReference>
<feature type="transmembrane region" description="Helical" evidence="1">
    <location>
        <begin position="29"/>
        <end position="50"/>
    </location>
</feature>
<feature type="transmembrane region" description="Helical" evidence="1">
    <location>
        <begin position="106"/>
        <end position="128"/>
    </location>
</feature>
<dbReference type="Gene3D" id="1.10.1760.20">
    <property type="match status" value="1"/>
</dbReference>
<dbReference type="EMBL" id="AP024849">
    <property type="protein sequence ID" value="BCZ44604.1"/>
    <property type="molecule type" value="Genomic_DNA"/>
</dbReference>
<sequence length="176" mass="18834">MSKTFRIVFIGLLVAQALALYTIESMIPVPFIAPGAKLGLANLITVIALYTLNSKKDVFLVIILRLLLSTMFGGNLSTFMYGVAGAILSYLAMILVKTLGKDKVSIIGVSASGALFHNVGQLFVASAMVQNIAIMLYLPILSIAGVGTGIFIGIGANFIVNHMSKLPYFRNFNISE</sequence>
<evidence type="ECO:0000313" key="3">
    <source>
        <dbReference type="Proteomes" id="UP000824633"/>
    </source>
</evidence>
<feature type="transmembrane region" description="Helical" evidence="1">
    <location>
        <begin position="79"/>
        <end position="99"/>
    </location>
</feature>
<dbReference type="RefSeq" id="WP_224036272.1">
    <property type="nucleotide sequence ID" value="NZ_AP024849.1"/>
</dbReference>
<dbReference type="InterPro" id="IPR010898">
    <property type="entry name" value="Hpre_diP_synth_I"/>
</dbReference>
<keyword evidence="3" id="KW-1185">Reference proteome</keyword>
<evidence type="ECO:0000256" key="1">
    <source>
        <dbReference type="SAM" id="Phobius"/>
    </source>
</evidence>
<keyword evidence="1" id="KW-1133">Transmembrane helix</keyword>
<dbReference type="InterPro" id="IPR014535">
    <property type="entry name" value="Hpre_diP_synt_I"/>
</dbReference>
<gene>
    <name evidence="2" type="primary">hepS</name>
    <name evidence="2" type="ORF">psyc5s11_06710</name>
</gene>
<keyword evidence="1" id="KW-0472">Membrane</keyword>
<feature type="transmembrane region" description="Helical" evidence="1">
    <location>
        <begin position="134"/>
        <end position="160"/>
    </location>
</feature>
<protein>
    <submittedName>
        <fullName evidence="2">Heptaprenyl diphosphate synthase subunit I</fullName>
    </submittedName>
</protein>
<proteinExistence type="predicted"/>
<evidence type="ECO:0000313" key="2">
    <source>
        <dbReference type="EMBL" id="BCZ44604.1"/>
    </source>
</evidence>
<organism evidence="2 3">
    <name type="scientific">Clostridium gelidum</name>
    <dbReference type="NCBI Taxonomy" id="704125"/>
    <lineage>
        <taxon>Bacteria</taxon>
        <taxon>Bacillati</taxon>
        <taxon>Bacillota</taxon>
        <taxon>Clostridia</taxon>
        <taxon>Eubacteriales</taxon>
        <taxon>Clostridiaceae</taxon>
        <taxon>Clostridium</taxon>
    </lineage>
</organism>
<dbReference type="Pfam" id="PF07456">
    <property type="entry name" value="Hpre_diP_synt_I"/>
    <property type="match status" value="1"/>
</dbReference>
<reference evidence="3" key="1">
    <citation type="submission" date="2021-07" db="EMBL/GenBank/DDBJ databases">
        <title>Complete genome sequencing of a Clostridium isolate.</title>
        <authorList>
            <person name="Ueki A."/>
            <person name="Tonouchi A."/>
        </authorList>
    </citation>
    <scope>NUCLEOTIDE SEQUENCE [LARGE SCALE GENOMIC DNA]</scope>
    <source>
        <strain evidence="3">C5S11</strain>
    </source>
</reference>
<dbReference type="PIRSF" id="PIRSF027391">
    <property type="entry name" value="Hpre_diP_synt_I"/>
    <property type="match status" value="1"/>
</dbReference>